<dbReference type="NCBIfam" id="TIGR01536">
    <property type="entry name" value="asn_synth_AEB"/>
    <property type="match status" value="1"/>
</dbReference>
<feature type="site" description="Important for beta-aspartyl-AMP intermediate formation" evidence="7">
    <location>
        <position position="370"/>
    </location>
</feature>
<dbReference type="Pfam" id="PF00733">
    <property type="entry name" value="Asn_synthase"/>
    <property type="match status" value="1"/>
</dbReference>
<evidence type="ECO:0000313" key="11">
    <source>
        <dbReference type="Proteomes" id="UP000606900"/>
    </source>
</evidence>
<evidence type="ECO:0000256" key="5">
    <source>
        <dbReference type="PIRNR" id="PIRNR001589"/>
    </source>
</evidence>
<reference evidence="10" key="1">
    <citation type="submission" date="2020-10" db="EMBL/GenBank/DDBJ databases">
        <title>Dehalococcoides mccartyi of a TCE/Cr reducing biochatode.</title>
        <authorList>
            <person name="Matturro B."/>
        </authorList>
    </citation>
    <scope>NUCLEOTIDE SEQUENCE</scope>
    <source>
        <strain evidence="10">Bin2</strain>
    </source>
</reference>
<dbReference type="GO" id="GO:0004066">
    <property type="term" value="F:asparagine synthase (glutamine-hydrolyzing) activity"/>
    <property type="evidence" value="ECO:0007669"/>
    <property type="project" value="UniProtKB-EC"/>
</dbReference>
<dbReference type="EC" id="6.3.5.4" evidence="5"/>
<name>A0A843AYP6_METFO</name>
<evidence type="ECO:0000256" key="4">
    <source>
        <dbReference type="ARBA" id="ARBA00022962"/>
    </source>
</evidence>
<organism evidence="10 11">
    <name type="scientific">Methanobacterium formicicum</name>
    <dbReference type="NCBI Taxonomy" id="2162"/>
    <lineage>
        <taxon>Archaea</taxon>
        <taxon>Methanobacteriati</taxon>
        <taxon>Methanobacteriota</taxon>
        <taxon>Methanomada group</taxon>
        <taxon>Methanobacteria</taxon>
        <taxon>Methanobacteriales</taxon>
        <taxon>Methanobacteriaceae</taxon>
        <taxon>Methanobacterium</taxon>
    </lineage>
</organism>
<dbReference type="PIRSF" id="PIRSF001589">
    <property type="entry name" value="Asn_synthetase_glu-h"/>
    <property type="match status" value="1"/>
</dbReference>
<dbReference type="InterPro" id="IPR051786">
    <property type="entry name" value="ASN_synthetase/amidase"/>
</dbReference>
<evidence type="ECO:0000256" key="6">
    <source>
        <dbReference type="PIRSR" id="PIRSR001589-2"/>
    </source>
</evidence>
<dbReference type="PROSITE" id="PS51278">
    <property type="entry name" value="GATASE_TYPE_2"/>
    <property type="match status" value="1"/>
</dbReference>
<keyword evidence="3 5" id="KW-0067">ATP-binding</keyword>
<dbReference type="InterPro" id="IPR006426">
    <property type="entry name" value="Asn_synth_AEB"/>
</dbReference>
<dbReference type="InterPro" id="IPR014729">
    <property type="entry name" value="Rossmann-like_a/b/a_fold"/>
</dbReference>
<dbReference type="SUPFAM" id="SSF52402">
    <property type="entry name" value="Adenine nucleotide alpha hydrolases-like"/>
    <property type="match status" value="1"/>
</dbReference>
<keyword evidence="4" id="KW-0315">Glutamine amidotransferase</keyword>
<comment type="caution">
    <text evidence="10">The sequence shown here is derived from an EMBL/GenBank/DDBJ whole genome shotgun (WGS) entry which is preliminary data.</text>
</comment>
<evidence type="ECO:0000256" key="3">
    <source>
        <dbReference type="ARBA" id="ARBA00022840"/>
    </source>
</evidence>
<protein>
    <recommendedName>
        <fullName evidence="5">Putative asparagine synthetase [glutamine-hydrolyzing]</fullName>
        <ecNumber evidence="5">6.3.5.4</ecNumber>
    </recommendedName>
</protein>
<proteinExistence type="inferred from homology"/>
<feature type="binding site" evidence="6">
    <location>
        <position position="98"/>
    </location>
    <ligand>
        <name>L-glutamine</name>
        <dbReference type="ChEBI" id="CHEBI:58359"/>
    </ligand>
</feature>
<dbReference type="PANTHER" id="PTHR43284:SF1">
    <property type="entry name" value="ASPARAGINE SYNTHETASE"/>
    <property type="match status" value="1"/>
</dbReference>
<dbReference type="InterPro" id="IPR017932">
    <property type="entry name" value="GATase_2_dom"/>
</dbReference>
<dbReference type="Gene3D" id="3.40.50.620">
    <property type="entry name" value="HUPs"/>
    <property type="match status" value="1"/>
</dbReference>
<evidence type="ECO:0000313" key="10">
    <source>
        <dbReference type="EMBL" id="MBF4475775.1"/>
    </source>
</evidence>
<keyword evidence="2 5" id="KW-0547">Nucleotide-binding</keyword>
<dbReference type="GO" id="GO:0006529">
    <property type="term" value="P:asparagine biosynthetic process"/>
    <property type="evidence" value="ECO:0007669"/>
    <property type="project" value="InterPro"/>
</dbReference>
<evidence type="ECO:0000256" key="8">
    <source>
        <dbReference type="SAM" id="Coils"/>
    </source>
</evidence>
<dbReference type="Proteomes" id="UP000606900">
    <property type="component" value="Unassembled WGS sequence"/>
</dbReference>
<dbReference type="InterPro" id="IPR029055">
    <property type="entry name" value="Ntn_hydrolases_N"/>
</dbReference>
<sequence length="627" mass="73585">MSGITGIFRRDGRDVDPADIKKMNDKIAHRGSDGSRVWCEGPVAFGHQMLHTTQESLHEILPFEDEESGLVITADARIDNRKDLAPLLGIEDNEYVSDSYFILKSYEKWGEKCPEELLGDFAFAIWDKNKERLFCARDHMGVKPFYYHLTDDFFVFSSEIKALLSMPHVPYELNELKLAYLIALIPMMEKELTFYKNILRLSNAHYLSITLEKFFIKNYWVLDPNNIIQMDSDEEYAKTFRDIFTEAVKCRLRSSFSVGSMLSGGLDSSSIVCTAQKILENEKRTPLKTFSAIFDGVKESNERYFIEKVLKCSNYDYYYIDADKINPLGEIDSFLYFADEPLIVPNTFLTWNICREANNNGVRVLLDGFEGDATVSHGEGYLAELARTMRWKKLISELNVSKNFKLDLYYLLFSPNSLDILPKYLKKKMLRRRERKGVIGSKSFLMNKDFKEFENLSNKINEINDNLMSVNNARELHHLYFTSGMLQMELELVDWISVPFSIELRHPFFDKRLIEFCLGIPTEQKFNNGWDRISMRRAMSGILPKEIQWRRDKGILSFNFRRNLIKYEQKRLENEIMKQNNYIDQYMDMKKIQKIFNDYKLGKSTQTTHLWFAIVLSLWLRKMRFNS</sequence>
<feature type="coiled-coil region" evidence="8">
    <location>
        <begin position="446"/>
        <end position="473"/>
    </location>
</feature>
<evidence type="ECO:0000256" key="2">
    <source>
        <dbReference type="ARBA" id="ARBA00022741"/>
    </source>
</evidence>
<comment type="similarity">
    <text evidence="1">Belongs to the asparagine synthetase family.</text>
</comment>
<dbReference type="Pfam" id="PF13537">
    <property type="entry name" value="GATase_7"/>
    <property type="match status" value="1"/>
</dbReference>
<dbReference type="PANTHER" id="PTHR43284">
    <property type="entry name" value="ASPARAGINE SYNTHETASE (GLUTAMINE-HYDROLYZING)"/>
    <property type="match status" value="1"/>
</dbReference>
<dbReference type="CDD" id="cd01991">
    <property type="entry name" value="Asn_synthase_B_C"/>
    <property type="match status" value="1"/>
</dbReference>
<dbReference type="InterPro" id="IPR033738">
    <property type="entry name" value="AsnB_N"/>
</dbReference>
<gene>
    <name evidence="10" type="ORF">ISP06_09960</name>
</gene>
<dbReference type="AlphaFoldDB" id="A0A843AYP6"/>
<dbReference type="InterPro" id="IPR001962">
    <property type="entry name" value="Asn_synthase"/>
</dbReference>
<accession>A0A843AYP6</accession>
<evidence type="ECO:0000256" key="1">
    <source>
        <dbReference type="ARBA" id="ARBA00005752"/>
    </source>
</evidence>
<dbReference type="RefSeq" id="WP_276699767.1">
    <property type="nucleotide sequence ID" value="NZ_JADIIL010000036.1"/>
</dbReference>
<dbReference type="GO" id="GO:0005524">
    <property type="term" value="F:ATP binding"/>
    <property type="evidence" value="ECO:0007669"/>
    <property type="project" value="UniProtKB-KW"/>
</dbReference>
<comment type="catalytic activity">
    <reaction evidence="5">
        <text>L-aspartate + L-glutamine + ATP + H2O = L-asparagine + L-glutamate + AMP + diphosphate + H(+)</text>
        <dbReference type="Rhea" id="RHEA:12228"/>
        <dbReference type="ChEBI" id="CHEBI:15377"/>
        <dbReference type="ChEBI" id="CHEBI:15378"/>
        <dbReference type="ChEBI" id="CHEBI:29985"/>
        <dbReference type="ChEBI" id="CHEBI:29991"/>
        <dbReference type="ChEBI" id="CHEBI:30616"/>
        <dbReference type="ChEBI" id="CHEBI:33019"/>
        <dbReference type="ChEBI" id="CHEBI:58048"/>
        <dbReference type="ChEBI" id="CHEBI:58359"/>
        <dbReference type="ChEBI" id="CHEBI:456215"/>
        <dbReference type="EC" id="6.3.5.4"/>
    </reaction>
</comment>
<feature type="domain" description="Glutamine amidotransferase type-2" evidence="9">
    <location>
        <begin position="2"/>
        <end position="212"/>
    </location>
</feature>
<evidence type="ECO:0000259" key="9">
    <source>
        <dbReference type="PROSITE" id="PS51278"/>
    </source>
</evidence>
<dbReference type="CDD" id="cd00712">
    <property type="entry name" value="AsnB"/>
    <property type="match status" value="1"/>
</dbReference>
<dbReference type="EMBL" id="JADIIL010000036">
    <property type="protein sequence ID" value="MBF4475775.1"/>
    <property type="molecule type" value="Genomic_DNA"/>
</dbReference>
<dbReference type="SUPFAM" id="SSF56235">
    <property type="entry name" value="N-terminal nucleophile aminohydrolases (Ntn hydrolases)"/>
    <property type="match status" value="1"/>
</dbReference>
<dbReference type="Gene3D" id="3.60.20.10">
    <property type="entry name" value="Glutamine Phosphoribosylpyrophosphate, subunit 1, domain 1"/>
    <property type="match status" value="1"/>
</dbReference>
<keyword evidence="8" id="KW-0175">Coiled coil</keyword>
<dbReference type="NCBIfam" id="NF033535">
    <property type="entry name" value="lass_lactam_cya"/>
    <property type="match status" value="1"/>
</dbReference>
<evidence type="ECO:0000256" key="7">
    <source>
        <dbReference type="PIRSR" id="PIRSR001589-3"/>
    </source>
</evidence>